<sequence length="274" mass="27025">MTDFRALHRPGTPLLLPNAWDVASALALAEAGFAAIGTTSLGLAAAAGLPDGEGYGRAETLALVRALRGRLGVPLTVDIEAGFGGGPAEVAELAAALADAGAAGINIEDGRPGGTLAPIQAQAELIAAIRGRVPTLFINARTDTHWLPAPSSAAPASAAPASAAADLGETLARAEAYLEAGADGIFVPAVADDEEIRVLVGELAVPLNVLLLPGMSMARLAGLGVARVSTGSLLFRAALAAAVDTAGAVAAGGPAPAARLSYARVNALAGAKLQ</sequence>
<reference evidence="1 2" key="1">
    <citation type="submission" date="2021-03" db="EMBL/GenBank/DDBJ databases">
        <title>Whole genome shotgun sequence of Actinoplanes toevensis NBRC 105298.</title>
        <authorList>
            <person name="Komaki H."/>
            <person name="Tamura T."/>
        </authorList>
    </citation>
    <scope>NUCLEOTIDE SEQUENCE [LARGE SCALE GENOMIC DNA]</scope>
    <source>
        <strain evidence="1 2">NBRC 105298</strain>
    </source>
</reference>
<dbReference type="EMBL" id="BOQN01000066">
    <property type="protein sequence ID" value="GIM93343.1"/>
    <property type="molecule type" value="Genomic_DNA"/>
</dbReference>
<accession>A0A919TDC6</accession>
<gene>
    <name evidence="1" type="ORF">Ato02nite_051360</name>
</gene>
<dbReference type="Proteomes" id="UP000677082">
    <property type="component" value="Unassembled WGS sequence"/>
</dbReference>
<dbReference type="Gene3D" id="3.20.20.60">
    <property type="entry name" value="Phosphoenolpyruvate-binding domains"/>
    <property type="match status" value="1"/>
</dbReference>
<dbReference type="PANTHER" id="PTHR42905:SF16">
    <property type="entry name" value="CARBOXYPHOSPHONOENOLPYRUVATE PHOSPHONOMUTASE-LIKE PROTEIN (AFU_ORTHOLOGUE AFUA_5G07230)"/>
    <property type="match status" value="1"/>
</dbReference>
<name>A0A919TDC6_9ACTN</name>
<evidence type="ECO:0000313" key="1">
    <source>
        <dbReference type="EMBL" id="GIM93343.1"/>
    </source>
</evidence>
<dbReference type="PANTHER" id="PTHR42905">
    <property type="entry name" value="PHOSPHOENOLPYRUVATE CARBOXYLASE"/>
    <property type="match status" value="1"/>
</dbReference>
<dbReference type="AlphaFoldDB" id="A0A919TDC6"/>
<dbReference type="InterPro" id="IPR040442">
    <property type="entry name" value="Pyrv_kinase-like_dom_sf"/>
</dbReference>
<dbReference type="CDD" id="cd00377">
    <property type="entry name" value="ICL_PEPM"/>
    <property type="match status" value="1"/>
</dbReference>
<keyword evidence="2" id="KW-1185">Reference proteome</keyword>
<dbReference type="GO" id="GO:0003824">
    <property type="term" value="F:catalytic activity"/>
    <property type="evidence" value="ECO:0007669"/>
    <property type="project" value="InterPro"/>
</dbReference>
<dbReference type="InterPro" id="IPR015813">
    <property type="entry name" value="Pyrv/PenolPyrv_kinase-like_dom"/>
</dbReference>
<evidence type="ECO:0000313" key="2">
    <source>
        <dbReference type="Proteomes" id="UP000677082"/>
    </source>
</evidence>
<dbReference type="InterPro" id="IPR039556">
    <property type="entry name" value="ICL/PEPM"/>
</dbReference>
<dbReference type="Pfam" id="PF13714">
    <property type="entry name" value="PEP_mutase"/>
    <property type="match status" value="1"/>
</dbReference>
<protein>
    <submittedName>
        <fullName evidence="1">Phosphonomutase</fullName>
    </submittedName>
</protein>
<organism evidence="1 2">
    <name type="scientific">Paractinoplanes toevensis</name>
    <dbReference type="NCBI Taxonomy" id="571911"/>
    <lineage>
        <taxon>Bacteria</taxon>
        <taxon>Bacillati</taxon>
        <taxon>Actinomycetota</taxon>
        <taxon>Actinomycetes</taxon>
        <taxon>Micromonosporales</taxon>
        <taxon>Micromonosporaceae</taxon>
        <taxon>Paractinoplanes</taxon>
    </lineage>
</organism>
<dbReference type="SUPFAM" id="SSF51621">
    <property type="entry name" value="Phosphoenolpyruvate/pyruvate domain"/>
    <property type="match status" value="1"/>
</dbReference>
<dbReference type="RefSeq" id="WP_213009165.1">
    <property type="nucleotide sequence ID" value="NZ_BOQN01000066.1"/>
</dbReference>
<proteinExistence type="predicted"/>
<comment type="caution">
    <text evidence="1">The sequence shown here is derived from an EMBL/GenBank/DDBJ whole genome shotgun (WGS) entry which is preliminary data.</text>
</comment>